<keyword evidence="4" id="KW-0560">Oxidoreductase</keyword>
<dbReference type="GO" id="GO:0005507">
    <property type="term" value="F:copper ion binding"/>
    <property type="evidence" value="ECO:0007669"/>
    <property type="project" value="InterPro"/>
</dbReference>
<reference evidence="11" key="2">
    <citation type="journal article" date="2023" name="IMA Fungus">
        <title>Comparative genomic study of the Penicillium genus elucidates a diverse pangenome and 15 lateral gene transfer events.</title>
        <authorList>
            <person name="Petersen C."/>
            <person name="Sorensen T."/>
            <person name="Nielsen M.R."/>
            <person name="Sondergaard T.E."/>
            <person name="Sorensen J.L."/>
            <person name="Fitzpatrick D.A."/>
            <person name="Frisvad J.C."/>
            <person name="Nielsen K.L."/>
        </authorList>
    </citation>
    <scope>NUCLEOTIDE SEQUENCE</scope>
    <source>
        <strain evidence="11">IBT 21472</strain>
    </source>
</reference>
<dbReference type="InterPro" id="IPR011706">
    <property type="entry name" value="Cu-oxidase_C"/>
</dbReference>
<dbReference type="CDD" id="cd13901">
    <property type="entry name" value="CuRO_3_MaLCC_like"/>
    <property type="match status" value="1"/>
</dbReference>
<dbReference type="PANTHER" id="PTHR11709:SF502">
    <property type="entry name" value="MULTICOPPER OXIDASE"/>
    <property type="match status" value="1"/>
</dbReference>
<dbReference type="InterPro" id="IPR008972">
    <property type="entry name" value="Cupredoxin"/>
</dbReference>
<evidence type="ECO:0000259" key="8">
    <source>
        <dbReference type="Pfam" id="PF00394"/>
    </source>
</evidence>
<dbReference type="InterPro" id="IPR001117">
    <property type="entry name" value="Cu-oxidase_2nd"/>
</dbReference>
<comment type="caution">
    <text evidence="11">The sequence shown here is derived from an EMBL/GenBank/DDBJ whole genome shotgun (WGS) entry which is preliminary data.</text>
</comment>
<dbReference type="Proteomes" id="UP001147746">
    <property type="component" value="Unassembled WGS sequence"/>
</dbReference>
<evidence type="ECO:0000313" key="12">
    <source>
        <dbReference type="Proteomes" id="UP001147746"/>
    </source>
</evidence>
<keyword evidence="2" id="KW-0479">Metal-binding</keyword>
<dbReference type="CDD" id="cd13854">
    <property type="entry name" value="CuRO_1_MaLCC_like"/>
    <property type="match status" value="1"/>
</dbReference>
<keyword evidence="12" id="KW-1185">Reference proteome</keyword>
<name>A0A9W9U7M2_9EURO</name>
<reference evidence="11" key="1">
    <citation type="submission" date="2022-12" db="EMBL/GenBank/DDBJ databases">
        <authorList>
            <person name="Petersen C."/>
        </authorList>
    </citation>
    <scope>NUCLEOTIDE SEQUENCE</scope>
    <source>
        <strain evidence="11">IBT 21472</strain>
    </source>
</reference>
<dbReference type="PANTHER" id="PTHR11709">
    <property type="entry name" value="MULTI-COPPER OXIDASE"/>
    <property type="match status" value="1"/>
</dbReference>
<comment type="similarity">
    <text evidence="1">Belongs to the multicopper oxidase family.</text>
</comment>
<evidence type="ECO:0000259" key="9">
    <source>
        <dbReference type="Pfam" id="PF07731"/>
    </source>
</evidence>
<proteinExistence type="inferred from homology"/>
<dbReference type="CDD" id="cd13880">
    <property type="entry name" value="CuRO_2_MaLCC_like"/>
    <property type="match status" value="1"/>
</dbReference>
<dbReference type="FunFam" id="2.60.40.420:FF:000021">
    <property type="entry name" value="Extracellular dihydrogeodin oxidase/laccase"/>
    <property type="match status" value="1"/>
</dbReference>
<keyword evidence="6" id="KW-0325">Glycoprotein</keyword>
<dbReference type="Pfam" id="PF00394">
    <property type="entry name" value="Cu-oxidase"/>
    <property type="match status" value="1"/>
</dbReference>
<evidence type="ECO:0000256" key="4">
    <source>
        <dbReference type="ARBA" id="ARBA00023002"/>
    </source>
</evidence>
<protein>
    <submittedName>
        <fullName evidence="11">CAZyme family AA1</fullName>
    </submittedName>
</protein>
<evidence type="ECO:0000313" key="11">
    <source>
        <dbReference type="EMBL" id="KAJ5320995.1"/>
    </source>
</evidence>
<dbReference type="GO" id="GO:0016491">
    <property type="term" value="F:oxidoreductase activity"/>
    <property type="evidence" value="ECO:0007669"/>
    <property type="project" value="UniProtKB-KW"/>
</dbReference>
<dbReference type="Gene3D" id="2.60.40.420">
    <property type="entry name" value="Cupredoxins - blue copper proteins"/>
    <property type="match status" value="3"/>
</dbReference>
<evidence type="ECO:0000256" key="5">
    <source>
        <dbReference type="ARBA" id="ARBA00023008"/>
    </source>
</evidence>
<keyword evidence="7" id="KW-0732">Signal</keyword>
<evidence type="ECO:0000256" key="6">
    <source>
        <dbReference type="ARBA" id="ARBA00023180"/>
    </source>
</evidence>
<feature type="chain" id="PRO_5040787887" evidence="7">
    <location>
        <begin position="21"/>
        <end position="595"/>
    </location>
</feature>
<evidence type="ECO:0000259" key="10">
    <source>
        <dbReference type="Pfam" id="PF07732"/>
    </source>
</evidence>
<feature type="domain" description="Plastocyanin-like" evidence="8">
    <location>
        <begin position="225"/>
        <end position="370"/>
    </location>
</feature>
<dbReference type="InterPro" id="IPR011707">
    <property type="entry name" value="Cu-oxidase-like_N"/>
</dbReference>
<dbReference type="InterPro" id="IPR045087">
    <property type="entry name" value="Cu-oxidase_fam"/>
</dbReference>
<evidence type="ECO:0000256" key="7">
    <source>
        <dbReference type="SAM" id="SignalP"/>
    </source>
</evidence>
<feature type="domain" description="Plastocyanin-like" evidence="9">
    <location>
        <begin position="443"/>
        <end position="559"/>
    </location>
</feature>
<keyword evidence="3" id="KW-0677">Repeat</keyword>
<evidence type="ECO:0000256" key="3">
    <source>
        <dbReference type="ARBA" id="ARBA00022737"/>
    </source>
</evidence>
<dbReference type="AlphaFoldDB" id="A0A9W9U7M2"/>
<feature type="signal peptide" evidence="7">
    <location>
        <begin position="1"/>
        <end position="20"/>
    </location>
</feature>
<evidence type="ECO:0000256" key="1">
    <source>
        <dbReference type="ARBA" id="ARBA00010609"/>
    </source>
</evidence>
<gene>
    <name evidence="11" type="ORF">N7476_003997</name>
</gene>
<dbReference type="SUPFAM" id="SSF49503">
    <property type="entry name" value="Cupredoxins"/>
    <property type="match status" value="3"/>
</dbReference>
<accession>A0A9W9U7M2</accession>
<organism evidence="11 12">
    <name type="scientific">Penicillium atrosanguineum</name>
    <dbReference type="NCBI Taxonomy" id="1132637"/>
    <lineage>
        <taxon>Eukaryota</taxon>
        <taxon>Fungi</taxon>
        <taxon>Dikarya</taxon>
        <taxon>Ascomycota</taxon>
        <taxon>Pezizomycotina</taxon>
        <taxon>Eurotiomycetes</taxon>
        <taxon>Eurotiomycetidae</taxon>
        <taxon>Eurotiales</taxon>
        <taxon>Aspergillaceae</taxon>
        <taxon>Penicillium</taxon>
    </lineage>
</organism>
<keyword evidence="5" id="KW-0186">Copper</keyword>
<dbReference type="Pfam" id="PF07732">
    <property type="entry name" value="Cu-oxidase_3"/>
    <property type="match status" value="1"/>
</dbReference>
<dbReference type="FunFam" id="2.60.40.420:FF:000038">
    <property type="entry name" value="Extracellular dihydrogeodin oxidase/laccase"/>
    <property type="match status" value="1"/>
</dbReference>
<dbReference type="EMBL" id="JAPZBO010000003">
    <property type="protein sequence ID" value="KAJ5320995.1"/>
    <property type="molecule type" value="Genomic_DNA"/>
</dbReference>
<dbReference type="Pfam" id="PF07731">
    <property type="entry name" value="Cu-oxidase_2"/>
    <property type="match status" value="1"/>
</dbReference>
<evidence type="ECO:0000256" key="2">
    <source>
        <dbReference type="ARBA" id="ARBA00022723"/>
    </source>
</evidence>
<dbReference type="OrthoDB" id="2121828at2759"/>
<feature type="domain" description="Plastocyanin-like" evidence="10">
    <location>
        <begin position="98"/>
        <end position="213"/>
    </location>
</feature>
<sequence length="595" mass="66079">MKLSRLAFLAQAFSAATVYSQSLTRVIPNWLISTGIPTGIIPSFVTRTQDSSASPSVTACPGNAPNKRAVWCNYSIDTDYENVVPDTGKTLEYWFDIDEVTISPDGFARPVMAVNGTIPGPTLYANWGDYVVIHVTSHLERARNGSSIHWHGMRQNYTNQNDGVVSVTQCPLAPGQTMTYRWRAVQYGSSWYHSHIGLQAWEGVFGGIVINGPATANYDIDKGSLFLNDWTHATVDELYEFQHQNGPITLDNGLLNGTNVLGTGANSTKGSRFTMKMNQGTSYRLRLVNAAIDTHWSFMIDNHSLTVIAMDLVPIKPFTTDILRIGMGQRYDIIVEANQASIAENFWIRAIPGASCALNYEATNIEGILYYGSAPQTPNTVGYTLTSSDTDCLDMSMTDLVPYLAKDVAAPVWNKPENVSLNHLTGPFFWEMNSTSMKISWENPTLGQIYNNKMNFTASSGVIELPFEDEWVYLMIKTTLPVTHPIHLHGHDFSILAQGTGSYNGSVMTNNPPRRDTAMLPAMGYLLLGWQTNNPGAWLMHCHIGWHIEEGFALQFIERYDDIKSLIDYNELQSVCEPWDAYDTSANITQIDSGV</sequence>